<dbReference type="AlphaFoldDB" id="A0A433TVE8"/>
<comment type="function">
    <text evidence="6">Involved in lipid remodeling during GPI-anchor maturation.</text>
</comment>
<dbReference type="GO" id="GO:0016020">
    <property type="term" value="C:membrane"/>
    <property type="evidence" value="ECO:0007669"/>
    <property type="project" value="UniProtKB-SubCell"/>
</dbReference>
<evidence type="ECO:0000313" key="16">
    <source>
        <dbReference type="EMBL" id="RUS85556.1"/>
    </source>
</evidence>
<evidence type="ECO:0000256" key="5">
    <source>
        <dbReference type="ARBA" id="ARBA00023180"/>
    </source>
</evidence>
<dbReference type="STRING" id="188477.A0A433TVE8"/>
<dbReference type="FunFam" id="3.60.10.10:FF:000021">
    <property type="entry name" value="PGAP2-interacting protein isoform A"/>
    <property type="match status" value="1"/>
</dbReference>
<dbReference type="EMBL" id="RQTK01000166">
    <property type="protein sequence ID" value="RUS85556.1"/>
    <property type="molecule type" value="Genomic_DNA"/>
</dbReference>
<evidence type="ECO:0000256" key="11">
    <source>
        <dbReference type="SAM" id="MobiDB-lite"/>
    </source>
</evidence>
<gene>
    <name evidence="16" type="ORF">EGW08_006699</name>
</gene>
<keyword evidence="4 12" id="KW-0472">Membrane</keyword>
<accession>A0A433TVE8</accession>
<feature type="domain" description="PGAP2IP first transmembrane" evidence="14">
    <location>
        <begin position="52"/>
        <end position="184"/>
    </location>
</feature>
<dbReference type="PANTHER" id="PTHR14859:SF1">
    <property type="entry name" value="PGAP2-INTERACTING PROTEIN"/>
    <property type="match status" value="1"/>
</dbReference>
<dbReference type="InterPro" id="IPR051916">
    <property type="entry name" value="GPI-anchor_lipid_remodeler"/>
</dbReference>
<keyword evidence="17" id="KW-1185">Reference proteome</keyword>
<evidence type="ECO:0000256" key="10">
    <source>
        <dbReference type="ARBA" id="ARBA00083370"/>
    </source>
</evidence>
<evidence type="ECO:0000259" key="15">
    <source>
        <dbReference type="Pfam" id="PF23226"/>
    </source>
</evidence>
<sequence>MAASTEAVSRANSGNDNHSENTNHNNRTEKEMEQNIFWGAFRMIARDCVYGFVFWSVFQGLAPMIWFYPLNELEISGYEAFAAVWLSPILCLIPGFLGIIQNKWVLTLLRLVVVASLASFQAETTLQRLVLLAVGAGASMLVLAASLWHPSQPVRYRTFWGLILGLHAFLAGRVWYGTFVPTWWDKETNTVVIAAGAVSVLGYLLEEEASVEVDSSSKSKSADSKSNVASGDSSSKSKSADTSVRSKGASRGAHWLPSGLGAGSLLYLTHMCFGEASLLTRWTVKGYPSVGPVPLPWGSLVLLSLLSGSLVGPRYRRPLVTATLATACAFALLFSSNSYVAFAAGCCLAHLTMCLWPATVTMATQSNPGLCLTVAAITYIVQVLFWVWTVAYNFVPYGEYTREHTDWLLAAVMGNILLMAASYSKSDLVGTVTATKKESSTVPTFGHYVKVLLLIFLVGQFGMMKRYAKYQPVPRPKADAKVFTAGIWTFHFGYDNQGWPSMERAAQLINDTGVDVLTLLESDASKPFLGNNDLATWLAERLNFHVDFGPSTKDHTWGNLILSKYPIVKSSHHLLPSPEGELAPAITASINISGTVVDFVVTHMGNDRDVLDRRLQARVLARELKNSPQPAVFLGYVTSSPGSENYQHLIAEGSMRDIDPSDENRWCQYIMYKKLIRLGYARISHAGLSDTEVQLATFRIPTDVESFTDNELTTISPKTHNIDKSILFNKKFGKYNEYDGRYDKHQFHMATPK</sequence>
<dbReference type="GO" id="GO:0006506">
    <property type="term" value="P:GPI anchor biosynthetic process"/>
    <property type="evidence" value="ECO:0007669"/>
    <property type="project" value="TreeGrafter"/>
</dbReference>
<feature type="transmembrane region" description="Helical" evidence="12">
    <location>
        <begin position="370"/>
        <end position="395"/>
    </location>
</feature>
<dbReference type="Pfam" id="PF23022">
    <property type="entry name" value="6TM_1st_PGAP2IP"/>
    <property type="match status" value="1"/>
</dbReference>
<evidence type="ECO:0000256" key="9">
    <source>
        <dbReference type="ARBA" id="ARBA00070285"/>
    </source>
</evidence>
<feature type="transmembrane region" description="Helical" evidence="12">
    <location>
        <begin position="159"/>
        <end position="176"/>
    </location>
</feature>
<feature type="transmembrane region" description="Helical" evidence="12">
    <location>
        <begin position="340"/>
        <end position="358"/>
    </location>
</feature>
<dbReference type="GO" id="GO:0005783">
    <property type="term" value="C:endoplasmic reticulum"/>
    <property type="evidence" value="ECO:0007669"/>
    <property type="project" value="TreeGrafter"/>
</dbReference>
<evidence type="ECO:0000256" key="4">
    <source>
        <dbReference type="ARBA" id="ARBA00023136"/>
    </source>
</evidence>
<name>A0A433TVE8_ELYCH</name>
<organism evidence="16 17">
    <name type="scientific">Elysia chlorotica</name>
    <name type="common">Eastern emerald elysia</name>
    <name type="synonym">Sea slug</name>
    <dbReference type="NCBI Taxonomy" id="188477"/>
    <lineage>
        <taxon>Eukaryota</taxon>
        <taxon>Metazoa</taxon>
        <taxon>Spiralia</taxon>
        <taxon>Lophotrochozoa</taxon>
        <taxon>Mollusca</taxon>
        <taxon>Gastropoda</taxon>
        <taxon>Heterobranchia</taxon>
        <taxon>Euthyneura</taxon>
        <taxon>Panpulmonata</taxon>
        <taxon>Sacoglossa</taxon>
        <taxon>Placobranchoidea</taxon>
        <taxon>Plakobranchidae</taxon>
        <taxon>Elysia</taxon>
    </lineage>
</organism>
<comment type="subcellular location">
    <subcellularLocation>
        <location evidence="1">Membrane</location>
        <topology evidence="1">Multi-pass membrane protein</topology>
    </subcellularLocation>
</comment>
<feature type="compositionally biased region" description="Polar residues" evidence="11">
    <location>
        <begin position="1"/>
        <end position="14"/>
    </location>
</feature>
<dbReference type="InterPro" id="IPR036691">
    <property type="entry name" value="Endo/exonu/phosph_ase_sf"/>
</dbReference>
<feature type="transmembrane region" description="Helical" evidence="12">
    <location>
        <begin position="128"/>
        <end position="147"/>
    </location>
</feature>
<dbReference type="InterPro" id="IPR057315">
    <property type="entry name" value="Exo_endo_phos_PGAP2IP_C"/>
</dbReference>
<feature type="transmembrane region" description="Helical" evidence="12">
    <location>
        <begin position="48"/>
        <end position="68"/>
    </location>
</feature>
<feature type="transmembrane region" description="Helical" evidence="12">
    <location>
        <begin position="255"/>
        <end position="273"/>
    </location>
</feature>
<feature type="transmembrane region" description="Helical" evidence="12">
    <location>
        <begin position="318"/>
        <end position="334"/>
    </location>
</feature>
<dbReference type="InterPro" id="IPR053911">
    <property type="entry name" value="PGAP2IP_TM_2nd"/>
</dbReference>
<keyword evidence="5" id="KW-0325">Glycoprotein</keyword>
<evidence type="ECO:0000256" key="3">
    <source>
        <dbReference type="ARBA" id="ARBA00022989"/>
    </source>
</evidence>
<dbReference type="InterPro" id="IPR053912">
    <property type="entry name" value="PGAP2IP_TM_1nd"/>
</dbReference>
<dbReference type="SUPFAM" id="SSF56219">
    <property type="entry name" value="DNase I-like"/>
    <property type="match status" value="1"/>
</dbReference>
<evidence type="ECO:0000256" key="6">
    <source>
        <dbReference type="ARBA" id="ARBA00058459"/>
    </source>
</evidence>
<dbReference type="Pfam" id="PF23021">
    <property type="entry name" value="6TM_2nd_PGAP2IP"/>
    <property type="match status" value="1"/>
</dbReference>
<dbReference type="Pfam" id="PF23226">
    <property type="entry name" value="Exo_endo_phos_PGAP2IP"/>
    <property type="match status" value="1"/>
</dbReference>
<evidence type="ECO:0000256" key="1">
    <source>
        <dbReference type="ARBA" id="ARBA00004141"/>
    </source>
</evidence>
<feature type="domain" description="PGAP2IP second transmembrane" evidence="13">
    <location>
        <begin position="253"/>
        <end position="426"/>
    </location>
</feature>
<dbReference type="PANTHER" id="PTHR14859">
    <property type="entry name" value="CALCOFLUOR WHITE HYPERSENSITIVE PROTEIN PRECURSOR"/>
    <property type="match status" value="1"/>
</dbReference>
<comment type="similarity">
    <text evidence="7">Belongs to the PGAP2IP family.</text>
</comment>
<evidence type="ECO:0000256" key="8">
    <source>
        <dbReference type="ARBA" id="ARBA00063490"/>
    </source>
</evidence>
<evidence type="ECO:0000256" key="12">
    <source>
        <dbReference type="SAM" id="Phobius"/>
    </source>
</evidence>
<evidence type="ECO:0000259" key="13">
    <source>
        <dbReference type="Pfam" id="PF23021"/>
    </source>
</evidence>
<reference evidence="16 17" key="1">
    <citation type="submission" date="2019-01" db="EMBL/GenBank/DDBJ databases">
        <title>A draft genome assembly of the solar-powered sea slug Elysia chlorotica.</title>
        <authorList>
            <person name="Cai H."/>
            <person name="Li Q."/>
            <person name="Fang X."/>
            <person name="Li J."/>
            <person name="Curtis N.E."/>
            <person name="Altenburger A."/>
            <person name="Shibata T."/>
            <person name="Feng M."/>
            <person name="Maeda T."/>
            <person name="Schwartz J.A."/>
            <person name="Shigenobu S."/>
            <person name="Lundholm N."/>
            <person name="Nishiyama T."/>
            <person name="Yang H."/>
            <person name="Hasebe M."/>
            <person name="Li S."/>
            <person name="Pierce S.K."/>
            <person name="Wang J."/>
        </authorList>
    </citation>
    <scope>NUCLEOTIDE SEQUENCE [LARGE SCALE GENOMIC DNA]</scope>
    <source>
        <strain evidence="16">EC2010</strain>
        <tissue evidence="16">Whole organism of an adult</tissue>
    </source>
</reference>
<keyword evidence="3 12" id="KW-1133">Transmembrane helix</keyword>
<feature type="transmembrane region" description="Helical" evidence="12">
    <location>
        <begin position="80"/>
        <end position="97"/>
    </location>
</feature>
<keyword evidence="2 12" id="KW-0812">Transmembrane</keyword>
<evidence type="ECO:0000256" key="7">
    <source>
        <dbReference type="ARBA" id="ARBA00060979"/>
    </source>
</evidence>
<feature type="region of interest" description="Disordered" evidence="11">
    <location>
        <begin position="1"/>
        <end position="26"/>
    </location>
</feature>
<comment type="caution">
    <text evidence="16">The sequence shown here is derived from an EMBL/GenBank/DDBJ whole genome shotgun (WGS) entry which is preliminary data.</text>
</comment>
<feature type="transmembrane region" description="Helical" evidence="12">
    <location>
        <begin position="407"/>
        <end position="424"/>
    </location>
</feature>
<feature type="domain" description="PGAP2IP C-terminal nuclease-like" evidence="15">
    <location>
        <begin position="481"/>
        <end position="706"/>
    </location>
</feature>
<evidence type="ECO:0000256" key="2">
    <source>
        <dbReference type="ARBA" id="ARBA00022692"/>
    </source>
</evidence>
<feature type="compositionally biased region" description="Basic and acidic residues" evidence="11">
    <location>
        <begin position="17"/>
        <end position="26"/>
    </location>
</feature>
<proteinExistence type="inferred from homology"/>
<dbReference type="Proteomes" id="UP000271974">
    <property type="component" value="Unassembled WGS sequence"/>
</dbReference>
<protein>
    <recommendedName>
        <fullName evidence="9">PGAP2-interacting protein</fullName>
    </recommendedName>
    <alternativeName>
        <fullName evidence="10">Cell wall biogenesis protein 43 C-terminal homolog</fullName>
    </alternativeName>
</protein>
<feature type="region of interest" description="Disordered" evidence="11">
    <location>
        <begin position="215"/>
        <end position="251"/>
    </location>
</feature>
<dbReference type="OrthoDB" id="68581at2759"/>
<comment type="subunit">
    <text evidence="8">Interacts with PGAP2/FRAG1.</text>
</comment>
<feature type="non-terminal residue" evidence="16">
    <location>
        <position position="753"/>
    </location>
</feature>
<feature type="transmembrane region" description="Helical" evidence="12">
    <location>
        <begin position="293"/>
        <end position="311"/>
    </location>
</feature>
<feature type="compositionally biased region" description="Low complexity" evidence="11">
    <location>
        <begin position="224"/>
        <end position="246"/>
    </location>
</feature>
<feature type="transmembrane region" description="Helical" evidence="12">
    <location>
        <begin position="445"/>
        <end position="464"/>
    </location>
</feature>
<evidence type="ECO:0000313" key="17">
    <source>
        <dbReference type="Proteomes" id="UP000271974"/>
    </source>
</evidence>
<dbReference type="Gene3D" id="3.60.10.10">
    <property type="entry name" value="Endonuclease/exonuclease/phosphatase"/>
    <property type="match status" value="1"/>
</dbReference>
<evidence type="ECO:0000259" key="14">
    <source>
        <dbReference type="Pfam" id="PF23022"/>
    </source>
</evidence>